<keyword evidence="8 11" id="KW-0067">ATP-binding</keyword>
<dbReference type="EMBL" id="VEPZ02001289">
    <property type="protein sequence ID" value="KAE8682234.1"/>
    <property type="molecule type" value="Genomic_DNA"/>
</dbReference>
<dbReference type="Pfam" id="PF00069">
    <property type="entry name" value="Pkinase"/>
    <property type="match status" value="2"/>
</dbReference>
<keyword evidence="15" id="KW-1185">Reference proteome</keyword>
<dbReference type="InterPro" id="IPR000719">
    <property type="entry name" value="Prot_kinase_dom"/>
</dbReference>
<dbReference type="PROSITE" id="PS50011">
    <property type="entry name" value="PROTEIN_KINASE_DOM"/>
    <property type="match status" value="2"/>
</dbReference>
<keyword evidence="9 12" id="KW-1133">Transmembrane helix</keyword>
<evidence type="ECO:0000256" key="12">
    <source>
        <dbReference type="SAM" id="Phobius"/>
    </source>
</evidence>
<keyword evidence="7" id="KW-0418">Kinase</keyword>
<comment type="subcellular location">
    <subcellularLocation>
        <location evidence="1">Membrane</location>
    </subcellularLocation>
</comment>
<proteinExistence type="predicted"/>
<dbReference type="InterPro" id="IPR017441">
    <property type="entry name" value="Protein_kinase_ATP_BS"/>
</dbReference>
<dbReference type="GO" id="GO:0016020">
    <property type="term" value="C:membrane"/>
    <property type="evidence" value="ECO:0007669"/>
    <property type="project" value="UniProtKB-SubCell"/>
</dbReference>
<feature type="domain" description="Protein kinase" evidence="13">
    <location>
        <begin position="360"/>
        <end position="676"/>
    </location>
</feature>
<dbReference type="Proteomes" id="UP000436088">
    <property type="component" value="Unassembled WGS sequence"/>
</dbReference>
<keyword evidence="6 11" id="KW-0547">Nucleotide-binding</keyword>
<dbReference type="SUPFAM" id="SSF56112">
    <property type="entry name" value="Protein kinase-like (PK-like)"/>
    <property type="match status" value="2"/>
</dbReference>
<dbReference type="InterPro" id="IPR036514">
    <property type="entry name" value="SGNH_hydro_sf"/>
</dbReference>
<evidence type="ECO:0000256" key="7">
    <source>
        <dbReference type="ARBA" id="ARBA00022777"/>
    </source>
</evidence>
<keyword evidence="4 12" id="KW-0812">Transmembrane</keyword>
<dbReference type="Gene3D" id="2.130.10.30">
    <property type="entry name" value="Regulator of chromosome condensation 1/beta-lactamase-inhibitor protein II"/>
    <property type="match status" value="1"/>
</dbReference>
<evidence type="ECO:0000256" key="9">
    <source>
        <dbReference type="ARBA" id="ARBA00022989"/>
    </source>
</evidence>
<dbReference type="InterPro" id="IPR009091">
    <property type="entry name" value="RCC1/BLIP-II"/>
</dbReference>
<protein>
    <submittedName>
        <fullName evidence="14">Serine/threonine-protein kinase-like protein CCR4</fullName>
    </submittedName>
</protein>
<evidence type="ECO:0000256" key="10">
    <source>
        <dbReference type="ARBA" id="ARBA00023136"/>
    </source>
</evidence>
<evidence type="ECO:0000256" key="5">
    <source>
        <dbReference type="ARBA" id="ARBA00022737"/>
    </source>
</evidence>
<gene>
    <name evidence="14" type="ORF">F3Y22_tig00111273pilonHSYRG00301</name>
</gene>
<keyword evidence="5" id="KW-0677">Repeat</keyword>
<dbReference type="SUPFAM" id="SSF52058">
    <property type="entry name" value="L domain-like"/>
    <property type="match status" value="1"/>
</dbReference>
<dbReference type="GO" id="GO:0042803">
    <property type="term" value="F:protein homodimerization activity"/>
    <property type="evidence" value="ECO:0007669"/>
    <property type="project" value="UniProtKB-ARBA"/>
</dbReference>
<dbReference type="Pfam" id="PF13540">
    <property type="entry name" value="RCC1_2"/>
    <property type="match status" value="1"/>
</dbReference>
<dbReference type="Gene3D" id="1.10.510.10">
    <property type="entry name" value="Transferase(Phosphotransferase) domain 1"/>
    <property type="match status" value="2"/>
</dbReference>
<evidence type="ECO:0000256" key="8">
    <source>
        <dbReference type="ARBA" id="ARBA00022840"/>
    </source>
</evidence>
<evidence type="ECO:0000259" key="13">
    <source>
        <dbReference type="PROSITE" id="PS50011"/>
    </source>
</evidence>
<keyword evidence="10 12" id="KW-0472">Membrane</keyword>
<dbReference type="PROSITE" id="PS00108">
    <property type="entry name" value="PROTEIN_KINASE_ST"/>
    <property type="match status" value="1"/>
</dbReference>
<organism evidence="14 15">
    <name type="scientific">Hibiscus syriacus</name>
    <name type="common">Rose of Sharon</name>
    <dbReference type="NCBI Taxonomy" id="106335"/>
    <lineage>
        <taxon>Eukaryota</taxon>
        <taxon>Viridiplantae</taxon>
        <taxon>Streptophyta</taxon>
        <taxon>Embryophyta</taxon>
        <taxon>Tracheophyta</taxon>
        <taxon>Spermatophyta</taxon>
        <taxon>Magnoliopsida</taxon>
        <taxon>eudicotyledons</taxon>
        <taxon>Gunneridae</taxon>
        <taxon>Pentapetalae</taxon>
        <taxon>rosids</taxon>
        <taxon>malvids</taxon>
        <taxon>Malvales</taxon>
        <taxon>Malvaceae</taxon>
        <taxon>Malvoideae</taxon>
        <taxon>Hibiscus</taxon>
    </lineage>
</organism>
<dbReference type="Gene3D" id="3.30.200.20">
    <property type="entry name" value="Phosphorylase Kinase, domain 1"/>
    <property type="match status" value="1"/>
</dbReference>
<dbReference type="GO" id="GO:0004672">
    <property type="term" value="F:protein kinase activity"/>
    <property type="evidence" value="ECO:0007669"/>
    <property type="project" value="InterPro"/>
</dbReference>
<dbReference type="InterPro" id="IPR008271">
    <property type="entry name" value="Ser/Thr_kinase_AS"/>
</dbReference>
<dbReference type="CDD" id="cd14066">
    <property type="entry name" value="STKc_IRAK"/>
    <property type="match status" value="1"/>
</dbReference>
<dbReference type="PANTHER" id="PTHR46146">
    <property type="entry name" value="SERINE/THREONINE-PROTEIN KINASE-LIKE PROTEIN CCR4"/>
    <property type="match status" value="1"/>
</dbReference>
<dbReference type="Gene3D" id="3.80.10.10">
    <property type="entry name" value="Ribonuclease Inhibitor"/>
    <property type="match status" value="1"/>
</dbReference>
<dbReference type="Gene3D" id="3.40.50.1110">
    <property type="entry name" value="SGNH hydrolase"/>
    <property type="match status" value="1"/>
</dbReference>
<dbReference type="InterPro" id="IPR032675">
    <property type="entry name" value="LRR_dom_sf"/>
</dbReference>
<dbReference type="SMART" id="SM00220">
    <property type="entry name" value="S_TKc"/>
    <property type="match status" value="1"/>
</dbReference>
<dbReference type="InterPro" id="IPR001611">
    <property type="entry name" value="Leu-rich_rpt"/>
</dbReference>
<sequence length="1320" mass="145976">MSINPLGCFRMMNTLRNGSNCIEALNRAATLFNDWLKSLVDVAKSDMPESNLVFVNSYKIISDIIENPSSRVVPSTQLEGGGVLRKEGGRTCSDRRGHVFFDGLHPPEAVNVEIAIKAFTSKLQTEVIPLIYLVESDAWGIAPRDWKSEEFGGLSINIYGEIPAEFGDMHHLVGFSAYRNNFSGKFPVNFARFSPLDSIDISENQFSGDFPRFLFENRKLRLLMALTNNFSGEFPDSYDECKSLERLRVNNNHLSGKIPDGVWALPKVLKNNRFLSNLPSELGQLAHLERLLLSNNSFSGNLPAEIGAWMHLSSLHLGEHSLTRSIPDEIGDCFRLVDLNLADNDFSRAIPSTVSLMSSLNFLDLSGNKLTGPIPKNLENLRPSSIDLSENQLSGNVPSDLLTIGGDEAFLGNKGHIRKLLRTEGVNSKWKLASFHCMDFDPNEICNLEEENLIGSRGFDRRNRHSGENQHGNILKLYACLMKGGPNYLVFEFMSNGAAKGISYLHHDCSALIIRDIKSCKILVDEDYEPKIGDFGVAKVAEKSLKGTEYSSFAGTHGYIAPELAYTLKVTKKSDAYSSGVHQNLRPTMREVVKMLTDAEPCSSISADMESDKIGTRFRTPFDPHVSFSGIVSGDGFLCGLRPSFSSPNASVMHCWRFFNNGATMEFKRIYNGPALTQLEAGNSHICGLNETNALECWQWPEFNQTWEYRNFSSIAVGEGFVCGLSKEGKISCHGDIDGVSGQEPKGNYSVIAAGFNHACAISRENDLECWGDTVVDDTPTTRNFNALALGLNRSCGLRTNGTVVCWGQNNFTLPQELERRSFITIKAKRNVFCGVSTLNYSLVCWGDSRFNSSSLVFSEVQPGPCRNTCPCGTLPGTGSFCSNGGSVCKACVPISPSLPSAPSPTQPQNRSTDNNLNGRMVAFLVVGCVGSFSLLLVVGFFVFRYCKGRRCRIHDSDRLDETNASAYDVSNKPQASLAPAVLEKRLSQLTSVGYTICSEEFSLDNLIQATNNFSEDHKIGVGSFGSVYRATFDDGREVAIKRAEVTSTSSYVIGTKHREDKDEAFINELKYLSRLHHKNLVRLLGFYEDANERVLVYEYINNGTLHDHLHKLQSLPFMSWATRLNIALDAARGIEYLHEYAVPPVIHRDIKSSNILLDASWAAKVSDFGLSLLGPEDDESHISLRAAGTVGYMDPVYYRLQRLTTKSDVYSFGVVLLELLSGYKAIHMNENGSPRNVVDFVVPYIARDEIHRVLDRRVPAPTMFEIEGVASVGYLAAACVGPEGRQRPSMFEVVKSLEQALTSCLRPPTLSRTSTESST</sequence>
<dbReference type="PROSITE" id="PS00107">
    <property type="entry name" value="PROTEIN_KINASE_ATP"/>
    <property type="match status" value="1"/>
</dbReference>
<evidence type="ECO:0000313" key="15">
    <source>
        <dbReference type="Proteomes" id="UP000436088"/>
    </source>
</evidence>
<evidence type="ECO:0000256" key="2">
    <source>
        <dbReference type="ARBA" id="ARBA00022614"/>
    </source>
</evidence>
<dbReference type="PANTHER" id="PTHR46146:SF4">
    <property type="entry name" value="SERINE_THREONINE-PROTEIN KINASE-LIKE PROTEIN CCR4"/>
    <property type="match status" value="1"/>
</dbReference>
<dbReference type="SUPFAM" id="SSF50985">
    <property type="entry name" value="RCC1/BLIP-II"/>
    <property type="match status" value="1"/>
</dbReference>
<feature type="binding site" evidence="11">
    <location>
        <position position="1042"/>
    </location>
    <ligand>
        <name>ATP</name>
        <dbReference type="ChEBI" id="CHEBI:30616"/>
    </ligand>
</feature>
<keyword evidence="3" id="KW-0808">Transferase</keyword>
<reference evidence="14" key="1">
    <citation type="submission" date="2019-09" db="EMBL/GenBank/DDBJ databases">
        <title>Draft genome information of white flower Hibiscus syriacus.</title>
        <authorList>
            <person name="Kim Y.-M."/>
        </authorList>
    </citation>
    <scope>NUCLEOTIDE SEQUENCE [LARGE SCALE GENOMIC DNA]</scope>
    <source>
        <strain evidence="14">YM2019G1</strain>
    </source>
</reference>
<dbReference type="InterPro" id="IPR011009">
    <property type="entry name" value="Kinase-like_dom_sf"/>
</dbReference>
<dbReference type="FunFam" id="1.10.510.10:FF:000051">
    <property type="entry name" value="Receptor-like serine/threonine-protein kinase ALE2"/>
    <property type="match status" value="1"/>
</dbReference>
<evidence type="ECO:0000256" key="6">
    <source>
        <dbReference type="ARBA" id="ARBA00022741"/>
    </source>
</evidence>
<comment type="caution">
    <text evidence="14">The sequence shown here is derived from an EMBL/GenBank/DDBJ whole genome shotgun (WGS) entry which is preliminary data.</text>
</comment>
<evidence type="ECO:0000313" key="14">
    <source>
        <dbReference type="EMBL" id="KAE8682234.1"/>
    </source>
</evidence>
<accession>A0A6A2YS63</accession>
<evidence type="ECO:0000256" key="3">
    <source>
        <dbReference type="ARBA" id="ARBA00022679"/>
    </source>
</evidence>
<keyword evidence="2" id="KW-0433">Leucine-rich repeat</keyword>
<dbReference type="Pfam" id="PF00560">
    <property type="entry name" value="LRR_1"/>
    <property type="match status" value="3"/>
</dbReference>
<name>A0A6A2YS63_HIBSY</name>
<dbReference type="GO" id="GO:0005524">
    <property type="term" value="F:ATP binding"/>
    <property type="evidence" value="ECO:0007669"/>
    <property type="project" value="UniProtKB-UniRule"/>
</dbReference>
<feature type="domain" description="Protein kinase" evidence="13">
    <location>
        <begin position="1014"/>
        <end position="1302"/>
    </location>
</feature>
<evidence type="ECO:0000256" key="1">
    <source>
        <dbReference type="ARBA" id="ARBA00004370"/>
    </source>
</evidence>
<evidence type="ECO:0000256" key="11">
    <source>
        <dbReference type="PROSITE-ProRule" id="PRU10141"/>
    </source>
</evidence>
<feature type="transmembrane region" description="Helical" evidence="12">
    <location>
        <begin position="921"/>
        <end position="944"/>
    </location>
</feature>
<evidence type="ECO:0000256" key="4">
    <source>
        <dbReference type="ARBA" id="ARBA00022692"/>
    </source>
</evidence>